<dbReference type="Gene3D" id="3.30.70.1070">
    <property type="entry name" value="Sporulation related repeat"/>
    <property type="match status" value="1"/>
</dbReference>
<dbReference type="CDD" id="cd22268">
    <property type="entry name" value="DPBB_RlpA-like"/>
    <property type="match status" value="1"/>
</dbReference>
<dbReference type="AlphaFoldDB" id="A0A1D8A1P2"/>
<dbReference type="InterPro" id="IPR009009">
    <property type="entry name" value="RlpA-like_DPBB"/>
</dbReference>
<feature type="signal peptide" evidence="2">
    <location>
        <begin position="1"/>
        <end position="24"/>
    </location>
</feature>
<organism evidence="4 5">
    <name type="scientific">Novosphingobium resinovorum</name>
    <dbReference type="NCBI Taxonomy" id="158500"/>
    <lineage>
        <taxon>Bacteria</taxon>
        <taxon>Pseudomonadati</taxon>
        <taxon>Pseudomonadota</taxon>
        <taxon>Alphaproteobacteria</taxon>
        <taxon>Sphingomonadales</taxon>
        <taxon>Sphingomonadaceae</taxon>
        <taxon>Novosphingobium</taxon>
    </lineage>
</organism>
<dbReference type="InterPro" id="IPR007730">
    <property type="entry name" value="SPOR-like_dom"/>
</dbReference>
<dbReference type="Pfam" id="PF05036">
    <property type="entry name" value="SPOR"/>
    <property type="match status" value="1"/>
</dbReference>
<dbReference type="PANTHER" id="PTHR34183:SF1">
    <property type="entry name" value="ENDOLYTIC PEPTIDOGLYCAN TRANSGLYCOSYLASE RLPA"/>
    <property type="match status" value="1"/>
</dbReference>
<gene>
    <name evidence="4" type="ORF">BES08_04185</name>
</gene>
<dbReference type="PANTHER" id="PTHR34183">
    <property type="entry name" value="ENDOLYTIC PEPTIDOGLYCAN TRANSGLYCOSYLASE RLPA"/>
    <property type="match status" value="1"/>
</dbReference>
<evidence type="ECO:0000259" key="3">
    <source>
        <dbReference type="PROSITE" id="PS51724"/>
    </source>
</evidence>
<feature type="compositionally biased region" description="Pro residues" evidence="1">
    <location>
        <begin position="184"/>
        <end position="198"/>
    </location>
</feature>
<reference evidence="5" key="1">
    <citation type="journal article" date="2017" name="J. Biotechnol.">
        <title>Complete genome sequence of Novosphingobium resinovorum SA1, a versatile xenobiotic-degrading bacterium capable of utilizing sulfanilic acid.</title>
        <authorList>
            <person name="Hegedus B."/>
            <person name="Kos P.B."/>
            <person name="Balint B."/>
            <person name="Maroti G."/>
            <person name="Gan H.M."/>
            <person name="Perei K."/>
            <person name="Rakhely G."/>
        </authorList>
    </citation>
    <scope>NUCLEOTIDE SEQUENCE [LARGE SCALE GENOMIC DNA]</scope>
    <source>
        <strain evidence="5">SA1</strain>
    </source>
</reference>
<dbReference type="KEGG" id="nre:BES08_04185"/>
<keyword evidence="5" id="KW-1185">Reference proteome</keyword>
<dbReference type="Pfam" id="PF03330">
    <property type="entry name" value="DPBB_1"/>
    <property type="match status" value="1"/>
</dbReference>
<feature type="domain" description="SPOR" evidence="3">
    <location>
        <begin position="262"/>
        <end position="333"/>
    </location>
</feature>
<evidence type="ECO:0000256" key="2">
    <source>
        <dbReference type="SAM" id="SignalP"/>
    </source>
</evidence>
<accession>A0A1D8A1P2</accession>
<name>A0A1D8A1P2_9SPHN</name>
<dbReference type="GO" id="GO:0042834">
    <property type="term" value="F:peptidoglycan binding"/>
    <property type="evidence" value="ECO:0007669"/>
    <property type="project" value="InterPro"/>
</dbReference>
<feature type="compositionally biased region" description="Basic and acidic residues" evidence="1">
    <location>
        <begin position="255"/>
        <end position="264"/>
    </location>
</feature>
<feature type="region of interest" description="Disordered" evidence="1">
    <location>
        <begin position="181"/>
        <end position="206"/>
    </location>
</feature>
<dbReference type="PROSITE" id="PS51724">
    <property type="entry name" value="SPOR"/>
    <property type="match status" value="1"/>
</dbReference>
<evidence type="ECO:0000313" key="5">
    <source>
        <dbReference type="Proteomes" id="UP000094626"/>
    </source>
</evidence>
<evidence type="ECO:0000256" key="1">
    <source>
        <dbReference type="SAM" id="MobiDB-lite"/>
    </source>
</evidence>
<protein>
    <submittedName>
        <fullName evidence="4">Sporulation protein SsgA</fullName>
    </submittedName>
</protein>
<dbReference type="GO" id="GO:0009279">
    <property type="term" value="C:cell outer membrane"/>
    <property type="evidence" value="ECO:0007669"/>
    <property type="project" value="TreeGrafter"/>
</dbReference>
<dbReference type="RefSeq" id="WP_069707724.1">
    <property type="nucleotide sequence ID" value="NZ_CP017075.1"/>
</dbReference>
<keyword evidence="2" id="KW-0732">Signal</keyword>
<feature type="compositionally biased region" description="Pro residues" evidence="1">
    <location>
        <begin position="225"/>
        <end position="249"/>
    </location>
</feature>
<dbReference type="Proteomes" id="UP000094626">
    <property type="component" value="Chromosome"/>
</dbReference>
<dbReference type="SUPFAM" id="SSF110997">
    <property type="entry name" value="Sporulation related repeat"/>
    <property type="match status" value="1"/>
</dbReference>
<feature type="chain" id="PRO_5009104675" evidence="2">
    <location>
        <begin position="25"/>
        <end position="333"/>
    </location>
</feature>
<proteinExistence type="predicted"/>
<feature type="region of interest" description="Disordered" evidence="1">
    <location>
        <begin position="222"/>
        <end position="267"/>
    </location>
</feature>
<evidence type="ECO:0000313" key="4">
    <source>
        <dbReference type="EMBL" id="AOR76041.1"/>
    </source>
</evidence>
<dbReference type="InterPro" id="IPR036908">
    <property type="entry name" value="RlpA-like_sf"/>
</dbReference>
<dbReference type="InterPro" id="IPR036680">
    <property type="entry name" value="SPOR-like_sf"/>
</dbReference>
<dbReference type="Gene3D" id="2.40.40.10">
    <property type="entry name" value="RlpA-like domain"/>
    <property type="match status" value="1"/>
</dbReference>
<sequence length="333" mass="34045">MRLPVNHALPLAALILLGSGGALAASRTPQVAAPATGPAADYPVVVGEPFTIGSTVWTPTDQLNYDAVGGVITGEGTGVTAAHKTLPLPSYAEVTALDTGRTILVRIERRGPMVNDALIELSADASAQIGLAPGSRAQVRVRRVNPPEQERALLRAGGRAPERMETPEGLLKVLRRKLADQSPLVPPPSTPPAMPAGEPPAMVKAPAAKPVAAPKVARPASVAPTVPPAARPSQTVPPSPPKAPAPKPAAPAAKPKPEAAKPAEKGSTYVQVAAFSSESSARKVAAQLGGSVSPAGKFWRVRLGPYANRAKAAPALEKAKGAGYRDARILGAD</sequence>
<dbReference type="EMBL" id="CP017075">
    <property type="protein sequence ID" value="AOR76041.1"/>
    <property type="molecule type" value="Genomic_DNA"/>
</dbReference>